<keyword evidence="3" id="KW-0238">DNA-binding</keyword>
<accession>A0AAU9CZ53</accession>
<dbReference type="InterPro" id="IPR000551">
    <property type="entry name" value="MerR-type_HTH_dom"/>
</dbReference>
<dbReference type="Gene3D" id="1.10.1660.10">
    <property type="match status" value="1"/>
</dbReference>
<gene>
    <name evidence="6" type="ORF">XA3_17430</name>
</gene>
<name>A0AAU9CZ53_9LACO</name>
<dbReference type="CDD" id="cd01105">
    <property type="entry name" value="HTH_GlnR-like"/>
    <property type="match status" value="1"/>
</dbReference>
<dbReference type="AlphaFoldDB" id="A0AAU9CZ53"/>
<dbReference type="KEGG" id="xap:XA3_17430"/>
<proteinExistence type="predicted"/>
<keyword evidence="2" id="KW-0805">Transcription regulation</keyword>
<dbReference type="SMART" id="SM00422">
    <property type="entry name" value="HTH_MERR"/>
    <property type="match status" value="1"/>
</dbReference>
<dbReference type="GO" id="GO:0003677">
    <property type="term" value="F:DNA binding"/>
    <property type="evidence" value="ECO:0007669"/>
    <property type="project" value="UniProtKB-KW"/>
</dbReference>
<sequence>MDNLVKVIKQLDLSIGIGEASRITGASGAQLRYWEKKGLVHPIQRIDGGNKRYDLNTLMRIILIKYYIDNGFTLSKASEIIRSRCDDGTIIRTFIMQRLNDIQNDGEMVKLHFGEIDNDPGYQMVVEVQDENVRLLRQKNKASKEEKV</sequence>
<dbReference type="SUPFAM" id="SSF46955">
    <property type="entry name" value="Putative DNA-binding domain"/>
    <property type="match status" value="1"/>
</dbReference>
<dbReference type="InterPro" id="IPR047057">
    <property type="entry name" value="MerR_fam"/>
</dbReference>
<organism evidence="6 7">
    <name type="scientific">Xylocopilactobacillus apicola</name>
    <dbReference type="NCBI Taxonomy" id="2932184"/>
    <lineage>
        <taxon>Bacteria</taxon>
        <taxon>Bacillati</taxon>
        <taxon>Bacillota</taxon>
        <taxon>Bacilli</taxon>
        <taxon>Lactobacillales</taxon>
        <taxon>Lactobacillaceae</taxon>
        <taxon>Xylocopilactobacillus</taxon>
    </lineage>
</organism>
<evidence type="ECO:0000313" key="7">
    <source>
        <dbReference type="Proteomes" id="UP001321861"/>
    </source>
</evidence>
<dbReference type="Proteomes" id="UP001321861">
    <property type="component" value="Chromosome"/>
</dbReference>
<evidence type="ECO:0000256" key="1">
    <source>
        <dbReference type="ARBA" id="ARBA00022491"/>
    </source>
</evidence>
<protein>
    <submittedName>
        <fullName evidence="6">Transcriptional regulator</fullName>
    </submittedName>
</protein>
<dbReference type="PANTHER" id="PTHR30204">
    <property type="entry name" value="REDOX-CYCLING DRUG-SENSING TRANSCRIPTIONAL ACTIVATOR SOXR"/>
    <property type="match status" value="1"/>
</dbReference>
<feature type="domain" description="HTH merR-type" evidence="5">
    <location>
        <begin position="17"/>
        <end position="83"/>
    </location>
</feature>
<evidence type="ECO:0000256" key="4">
    <source>
        <dbReference type="ARBA" id="ARBA00023163"/>
    </source>
</evidence>
<keyword evidence="1" id="KW-0678">Repressor</keyword>
<dbReference type="EMBL" id="AP026802">
    <property type="protein sequence ID" value="BDR59302.1"/>
    <property type="molecule type" value="Genomic_DNA"/>
</dbReference>
<dbReference type="InterPro" id="IPR009061">
    <property type="entry name" value="DNA-bd_dom_put_sf"/>
</dbReference>
<keyword evidence="4" id="KW-0804">Transcription</keyword>
<dbReference type="RefSeq" id="WP_317635105.1">
    <property type="nucleotide sequence ID" value="NZ_AP026802.1"/>
</dbReference>
<evidence type="ECO:0000256" key="3">
    <source>
        <dbReference type="ARBA" id="ARBA00023125"/>
    </source>
</evidence>
<dbReference type="Pfam" id="PF13411">
    <property type="entry name" value="MerR_1"/>
    <property type="match status" value="1"/>
</dbReference>
<evidence type="ECO:0000313" key="6">
    <source>
        <dbReference type="EMBL" id="BDR59302.1"/>
    </source>
</evidence>
<evidence type="ECO:0000259" key="5">
    <source>
        <dbReference type="PROSITE" id="PS50937"/>
    </source>
</evidence>
<keyword evidence="7" id="KW-1185">Reference proteome</keyword>
<dbReference type="PROSITE" id="PS50937">
    <property type="entry name" value="HTH_MERR_2"/>
    <property type="match status" value="1"/>
</dbReference>
<dbReference type="GO" id="GO:0003700">
    <property type="term" value="F:DNA-binding transcription factor activity"/>
    <property type="evidence" value="ECO:0007669"/>
    <property type="project" value="InterPro"/>
</dbReference>
<evidence type="ECO:0000256" key="2">
    <source>
        <dbReference type="ARBA" id="ARBA00023015"/>
    </source>
</evidence>
<reference evidence="6 7" key="1">
    <citation type="journal article" date="2023" name="Microbiol. Spectr.">
        <title>Symbiosis of Carpenter Bees with Uncharacterized Lactic Acid Bacteria Showing NAD Auxotrophy.</title>
        <authorList>
            <person name="Kawasaki S."/>
            <person name="Ozawa K."/>
            <person name="Mori T."/>
            <person name="Yamamoto A."/>
            <person name="Ito M."/>
            <person name="Ohkuma M."/>
            <person name="Sakamoto M."/>
            <person name="Matsutani M."/>
        </authorList>
    </citation>
    <scope>NUCLEOTIDE SEQUENCE [LARGE SCALE GENOMIC DNA]</scope>
    <source>
        <strain evidence="6 7">XA3</strain>
    </source>
</reference>
<dbReference type="PANTHER" id="PTHR30204:SF69">
    <property type="entry name" value="MERR-FAMILY TRANSCRIPTIONAL REGULATOR"/>
    <property type="match status" value="1"/>
</dbReference>